<dbReference type="Proteomes" id="UP001187192">
    <property type="component" value="Unassembled WGS sequence"/>
</dbReference>
<dbReference type="AlphaFoldDB" id="A0AA87ZME1"/>
<evidence type="ECO:0000313" key="3">
    <source>
        <dbReference type="Proteomes" id="UP001187192"/>
    </source>
</evidence>
<organism evidence="2 3">
    <name type="scientific">Ficus carica</name>
    <name type="common">Common fig</name>
    <dbReference type="NCBI Taxonomy" id="3494"/>
    <lineage>
        <taxon>Eukaryota</taxon>
        <taxon>Viridiplantae</taxon>
        <taxon>Streptophyta</taxon>
        <taxon>Embryophyta</taxon>
        <taxon>Tracheophyta</taxon>
        <taxon>Spermatophyta</taxon>
        <taxon>Magnoliopsida</taxon>
        <taxon>eudicotyledons</taxon>
        <taxon>Gunneridae</taxon>
        <taxon>Pentapetalae</taxon>
        <taxon>rosids</taxon>
        <taxon>fabids</taxon>
        <taxon>Rosales</taxon>
        <taxon>Moraceae</taxon>
        <taxon>Ficeae</taxon>
        <taxon>Ficus</taxon>
    </lineage>
</organism>
<feature type="chain" id="PRO_5041679987" evidence="1">
    <location>
        <begin position="24"/>
        <end position="228"/>
    </location>
</feature>
<comment type="caution">
    <text evidence="2">The sequence shown here is derived from an EMBL/GenBank/DDBJ whole genome shotgun (WGS) entry which is preliminary data.</text>
</comment>
<accession>A0AA87ZME1</accession>
<keyword evidence="3" id="KW-1185">Reference proteome</keyword>
<proteinExistence type="predicted"/>
<dbReference type="Gramene" id="FCD_00006613-RA">
    <property type="protein sequence ID" value="FCD_00006613-RA:cds"/>
    <property type="gene ID" value="FCD_00006613"/>
</dbReference>
<keyword evidence="1" id="KW-0732">Signal</keyword>
<protein>
    <submittedName>
        <fullName evidence="2">Uncharacterized protein</fullName>
    </submittedName>
</protein>
<reference evidence="2" key="1">
    <citation type="submission" date="2023-07" db="EMBL/GenBank/DDBJ databases">
        <title>draft genome sequence of fig (Ficus carica).</title>
        <authorList>
            <person name="Takahashi T."/>
            <person name="Nishimura K."/>
        </authorList>
    </citation>
    <scope>NUCLEOTIDE SEQUENCE</scope>
</reference>
<evidence type="ECO:0000256" key="1">
    <source>
        <dbReference type="SAM" id="SignalP"/>
    </source>
</evidence>
<feature type="signal peptide" evidence="1">
    <location>
        <begin position="1"/>
        <end position="23"/>
    </location>
</feature>
<sequence>MQKLSVVGVCLIVFVMKNNGAFGDDDEMTIAAADLKSERLCRQCSICDSSKCPPSEAYPHMTAFDDSLIAAALLSDYVPLHDKGIYSVPNIKGGQSTKYNAYFGWNSSSGSTSGHHRFSNYMDKCSKEQSYLTVDEHGKVSLRSLSSLHSLAEADWKSINPPKKLNHRGFRFWVSHSTGKCLTVFGGRSTKRKVGVADCKFDGSNLAQLFAFRFHFHKAFCCCGIHNN</sequence>
<gene>
    <name evidence="2" type="ORF">TIFTF001_005753</name>
</gene>
<name>A0AA87ZME1_FICCA</name>
<evidence type="ECO:0000313" key="2">
    <source>
        <dbReference type="EMBL" id="GMN36109.1"/>
    </source>
</evidence>
<dbReference type="EMBL" id="BTGU01000006">
    <property type="protein sequence ID" value="GMN36109.1"/>
    <property type="molecule type" value="Genomic_DNA"/>
</dbReference>